<dbReference type="Gene3D" id="1.20.120.160">
    <property type="entry name" value="HPT domain"/>
    <property type="match status" value="1"/>
</dbReference>
<dbReference type="NCBIfam" id="TIGR00229">
    <property type="entry name" value="sensory_box"/>
    <property type="match status" value="4"/>
</dbReference>
<protein>
    <recommendedName>
        <fullName evidence="3">histidine kinase</fullName>
        <ecNumber evidence="3">2.7.13.3</ecNumber>
    </recommendedName>
</protein>
<evidence type="ECO:0000256" key="3">
    <source>
        <dbReference type="ARBA" id="ARBA00012438"/>
    </source>
</evidence>
<comment type="subcellular location">
    <subcellularLocation>
        <location evidence="2">Cell membrane</location>
        <topology evidence="2">Multi-pass membrane protein</topology>
    </subcellularLocation>
</comment>
<dbReference type="Gene3D" id="3.30.450.20">
    <property type="entry name" value="PAS domain"/>
    <property type="match status" value="5"/>
</dbReference>
<evidence type="ECO:0000256" key="14">
    <source>
        <dbReference type="PROSITE-ProRule" id="PRU00169"/>
    </source>
</evidence>
<dbReference type="SMART" id="SM00091">
    <property type="entry name" value="PAS"/>
    <property type="match status" value="4"/>
</dbReference>
<feature type="domain" description="PAS" evidence="17">
    <location>
        <begin position="538"/>
        <end position="591"/>
    </location>
</feature>
<dbReference type="Proteomes" id="UP001517367">
    <property type="component" value="Unassembled WGS sequence"/>
</dbReference>
<dbReference type="EMBL" id="SRMP02000002">
    <property type="protein sequence ID" value="MFN0290353.1"/>
    <property type="molecule type" value="Genomic_DNA"/>
</dbReference>
<accession>A0ABW9JF38</accession>
<dbReference type="Pfam" id="PF00512">
    <property type="entry name" value="HisKA"/>
    <property type="match status" value="1"/>
</dbReference>
<feature type="domain" description="Response regulatory" evidence="16">
    <location>
        <begin position="1202"/>
        <end position="1320"/>
    </location>
</feature>
<dbReference type="SUPFAM" id="SSF47226">
    <property type="entry name" value="Histidine-containing phosphotransfer domain, HPT domain"/>
    <property type="match status" value="1"/>
</dbReference>
<keyword evidence="10" id="KW-0067">ATP-binding</keyword>
<evidence type="ECO:0000256" key="12">
    <source>
        <dbReference type="ARBA" id="ARBA00023012"/>
    </source>
</evidence>
<dbReference type="Gene3D" id="3.30.565.10">
    <property type="entry name" value="Histidine kinase-like ATPase, C-terminal domain"/>
    <property type="match status" value="1"/>
</dbReference>
<dbReference type="EC" id="2.7.13.3" evidence="3"/>
<dbReference type="InterPro" id="IPR005467">
    <property type="entry name" value="His_kinase_dom"/>
</dbReference>
<evidence type="ECO:0000256" key="4">
    <source>
        <dbReference type="ARBA" id="ARBA00022475"/>
    </source>
</evidence>
<evidence type="ECO:0000259" key="17">
    <source>
        <dbReference type="PROSITE" id="PS50112"/>
    </source>
</evidence>
<dbReference type="Pfam" id="PF01590">
    <property type="entry name" value="GAF"/>
    <property type="match status" value="1"/>
</dbReference>
<dbReference type="InterPro" id="IPR001610">
    <property type="entry name" value="PAC"/>
</dbReference>
<evidence type="ECO:0000256" key="5">
    <source>
        <dbReference type="ARBA" id="ARBA00022553"/>
    </source>
</evidence>
<evidence type="ECO:0000256" key="8">
    <source>
        <dbReference type="ARBA" id="ARBA00022741"/>
    </source>
</evidence>
<evidence type="ECO:0000256" key="10">
    <source>
        <dbReference type="ARBA" id="ARBA00022840"/>
    </source>
</evidence>
<dbReference type="InterPro" id="IPR036890">
    <property type="entry name" value="HATPase_C_sf"/>
</dbReference>
<evidence type="ECO:0000259" key="15">
    <source>
        <dbReference type="PROSITE" id="PS50109"/>
    </source>
</evidence>
<comment type="caution">
    <text evidence="19">The sequence shown here is derived from an EMBL/GenBank/DDBJ whole genome shotgun (WGS) entry which is preliminary data.</text>
</comment>
<feature type="domain" description="Histidine kinase" evidence="15">
    <location>
        <begin position="823"/>
        <end position="1044"/>
    </location>
</feature>
<keyword evidence="6" id="KW-0808">Transferase</keyword>
<evidence type="ECO:0000256" key="6">
    <source>
        <dbReference type="ARBA" id="ARBA00022679"/>
    </source>
</evidence>
<dbReference type="SMART" id="SM00388">
    <property type="entry name" value="HisKA"/>
    <property type="match status" value="1"/>
</dbReference>
<keyword evidence="8" id="KW-0547">Nucleotide-binding</keyword>
<evidence type="ECO:0000259" key="16">
    <source>
        <dbReference type="PROSITE" id="PS50110"/>
    </source>
</evidence>
<dbReference type="InterPro" id="IPR000014">
    <property type="entry name" value="PAS"/>
</dbReference>
<evidence type="ECO:0000313" key="20">
    <source>
        <dbReference type="Proteomes" id="UP001517367"/>
    </source>
</evidence>
<evidence type="ECO:0000256" key="1">
    <source>
        <dbReference type="ARBA" id="ARBA00000085"/>
    </source>
</evidence>
<feature type="domain" description="PAS" evidence="17">
    <location>
        <begin position="165"/>
        <end position="235"/>
    </location>
</feature>
<dbReference type="InterPro" id="IPR004358">
    <property type="entry name" value="Sig_transdc_His_kin-like_C"/>
</dbReference>
<dbReference type="InterPro" id="IPR001789">
    <property type="entry name" value="Sig_transdc_resp-reg_receiver"/>
</dbReference>
<keyword evidence="4" id="KW-1003">Cell membrane</keyword>
<evidence type="ECO:0000256" key="13">
    <source>
        <dbReference type="ARBA" id="ARBA00023136"/>
    </source>
</evidence>
<dbReference type="SUPFAM" id="SSF47384">
    <property type="entry name" value="Homodimeric domain of signal transducing histidine kinase"/>
    <property type="match status" value="1"/>
</dbReference>
<dbReference type="InterPro" id="IPR003594">
    <property type="entry name" value="HATPase_dom"/>
</dbReference>
<dbReference type="InterPro" id="IPR003018">
    <property type="entry name" value="GAF"/>
</dbReference>
<evidence type="ECO:0000256" key="7">
    <source>
        <dbReference type="ARBA" id="ARBA00022692"/>
    </source>
</evidence>
<keyword evidence="13" id="KW-0472">Membrane</keyword>
<dbReference type="Pfam" id="PF08448">
    <property type="entry name" value="PAS_4"/>
    <property type="match status" value="2"/>
</dbReference>
<dbReference type="SUPFAM" id="SSF55781">
    <property type="entry name" value="GAF domain-like"/>
    <property type="match status" value="1"/>
</dbReference>
<dbReference type="InterPro" id="IPR011006">
    <property type="entry name" value="CheY-like_superfamily"/>
</dbReference>
<dbReference type="Pfam" id="PF13426">
    <property type="entry name" value="PAS_9"/>
    <property type="match status" value="2"/>
</dbReference>
<organism evidence="19 20">
    <name type="scientific">Pedobacter helvus</name>
    <dbReference type="NCBI Taxonomy" id="2563444"/>
    <lineage>
        <taxon>Bacteria</taxon>
        <taxon>Pseudomonadati</taxon>
        <taxon>Bacteroidota</taxon>
        <taxon>Sphingobacteriia</taxon>
        <taxon>Sphingobacteriales</taxon>
        <taxon>Sphingobacteriaceae</taxon>
        <taxon>Pedobacter</taxon>
    </lineage>
</organism>
<dbReference type="Pfam" id="PF02518">
    <property type="entry name" value="HATPase_c"/>
    <property type="match status" value="1"/>
</dbReference>
<dbReference type="SMART" id="SM00086">
    <property type="entry name" value="PAC"/>
    <property type="match status" value="4"/>
</dbReference>
<dbReference type="InterPro" id="IPR000700">
    <property type="entry name" value="PAS-assoc_C"/>
</dbReference>
<evidence type="ECO:0000313" key="19">
    <source>
        <dbReference type="EMBL" id="MFN0290353.1"/>
    </source>
</evidence>
<feature type="domain" description="PAC" evidence="18">
    <location>
        <begin position="486"/>
        <end position="537"/>
    </location>
</feature>
<dbReference type="SUPFAM" id="SSF55874">
    <property type="entry name" value="ATPase domain of HSP90 chaperone/DNA topoisomerase II/histidine kinase"/>
    <property type="match status" value="1"/>
</dbReference>
<dbReference type="RefSeq" id="WP_138729583.1">
    <property type="nucleotide sequence ID" value="NZ_SRMP02000002.1"/>
</dbReference>
<evidence type="ECO:0000256" key="11">
    <source>
        <dbReference type="ARBA" id="ARBA00022989"/>
    </source>
</evidence>
<keyword evidence="9" id="KW-0418">Kinase</keyword>
<dbReference type="Pfam" id="PF08447">
    <property type="entry name" value="PAS_3"/>
    <property type="match status" value="1"/>
</dbReference>
<dbReference type="SMART" id="SM00065">
    <property type="entry name" value="GAF"/>
    <property type="match status" value="1"/>
</dbReference>
<name>A0ABW9JF38_9SPHI</name>
<dbReference type="CDD" id="cd00082">
    <property type="entry name" value="HisKA"/>
    <property type="match status" value="1"/>
</dbReference>
<comment type="catalytic activity">
    <reaction evidence="1">
        <text>ATP + protein L-histidine = ADP + protein N-phospho-L-histidine.</text>
        <dbReference type="EC" id="2.7.13.3"/>
    </reaction>
</comment>
<dbReference type="Gene3D" id="3.40.50.2300">
    <property type="match status" value="2"/>
</dbReference>
<gene>
    <name evidence="19" type="ORF">E5L68_003070</name>
</gene>
<dbReference type="PRINTS" id="PR00344">
    <property type="entry name" value="BCTRLSENSOR"/>
</dbReference>
<dbReference type="CDD" id="cd00130">
    <property type="entry name" value="PAS"/>
    <property type="match status" value="3"/>
</dbReference>
<dbReference type="InterPro" id="IPR003661">
    <property type="entry name" value="HisK_dim/P_dom"/>
</dbReference>
<dbReference type="PANTHER" id="PTHR45339:SF1">
    <property type="entry name" value="HYBRID SIGNAL TRANSDUCTION HISTIDINE KINASE J"/>
    <property type="match status" value="1"/>
</dbReference>
<feature type="modified residue" description="4-aspartylphosphate" evidence="14">
    <location>
        <position position="1110"/>
    </location>
</feature>
<dbReference type="InterPro" id="IPR036097">
    <property type="entry name" value="HisK_dim/P_sf"/>
</dbReference>
<feature type="domain" description="PAC" evidence="18">
    <location>
        <begin position="627"/>
        <end position="679"/>
    </location>
</feature>
<dbReference type="CDD" id="cd17546">
    <property type="entry name" value="REC_hyHK_CKI1_RcsC-like"/>
    <property type="match status" value="2"/>
</dbReference>
<dbReference type="Gene3D" id="2.10.70.100">
    <property type="match status" value="1"/>
</dbReference>
<evidence type="ECO:0000256" key="2">
    <source>
        <dbReference type="ARBA" id="ARBA00004651"/>
    </source>
</evidence>
<dbReference type="CDD" id="cd16922">
    <property type="entry name" value="HATPase_EvgS-ArcB-TorS-like"/>
    <property type="match status" value="1"/>
</dbReference>
<dbReference type="Pfam" id="PF00072">
    <property type="entry name" value="Response_reg"/>
    <property type="match status" value="2"/>
</dbReference>
<dbReference type="InterPro" id="IPR035965">
    <property type="entry name" value="PAS-like_dom_sf"/>
</dbReference>
<dbReference type="InterPro" id="IPR036641">
    <property type="entry name" value="HPT_dom_sf"/>
</dbReference>
<dbReference type="PROSITE" id="PS50110">
    <property type="entry name" value="RESPONSE_REGULATORY"/>
    <property type="match status" value="2"/>
</dbReference>
<evidence type="ECO:0000256" key="9">
    <source>
        <dbReference type="ARBA" id="ARBA00022777"/>
    </source>
</evidence>
<sequence>MGKSIDSIEAKRLEALKNYQILDSFEEEEFDRITEQASLICDTPIALISLIDEDRQWFKSKVGLSQKETSRELAFCRYAIKGEDILEVVDATQDERFKNNELVMGDPKIRFYAGQPLIDPNGFALGTLCVIAPEPKKLNKKQARMLQLLAQHTMDLIVQRRQKADLKNFQNLFELSNDLICIAGTDGFFKKINPAFKKILGWDESVLLTTSFYALVHPDDLLKTQAEIKGLAEGHNTINFIHRFKTEQNEYKTLQWVATPEPLTGNLFAIARDITEEKAKEHQLVLSEERARAFFENSQGFMCTHDLEGKLLSVNGAGAVIIGYSLEEILKMTLFDIVPKSNHTNIRTYLQRVSQKGRDKGQMITLTKHGVKRIWMYNNILEHSVDGTKYVIGNAVDITEKQQLEDDLRKTKEILEQTNRVAKVGGWELDVETQNISWTSITKEIHDTPEDYAPSLHEAINFYKEGTSRENISAAVHEAITKGTPWNIELQIITFNGKELWVRAIGAAEFEDGQCKRLFGTFQDIDEEKRAEIEVRSSRKMLDDVLQAASGVSIIATDLEGTITVFNTGAEKLLGYSAEEMVGKQKPEIIHLAEEVAERGRELTKLFGFNVEGFRVFVQQTEVSGSEQREWTYVRKDGSLRKVSLFVTAIKNIDQQITGYLGVGIDITEQRTAERALIMEKARLASFVQFAPAAVAMLDNEMKFIAVSNRWIEDYQLIDTNIIGQSYYDVFENIDEEQKTRHRRILSGAVERKEEDNYGLKGDDKVQYMTWEMRPWNDFDGKIGGMMIFTQDITSIIRQREELKLAKKFAEEANVAKSEFLANMSHEIRTPLNGVIGFTDLMLKTQLNDTQHQYVNIINQSGNALLSIINDILDFSKIEAGKLELDIEKCDLYELACQATDIITYQAQTKGLEMLLNIPPDLPRFIYADSVRIRQVLVNLLGNAAKFTEKGEIELKIEKVSGKEKETTLCFSVRDTGIGIREDKQQKIFEAFSQEDSSTTKKYGGTGLGLTISNKLLGLMGSKLELSSTLGQGSTFDFTITFKSENGEPLVWEDISEVKNALVVDDNENNRHIISAMLSLRNIRTTEAANGFEALQLLAKKLVYDVIIMDYRMPYMDGLETIGKIRETFFMPGARQPIILLHSSSDDARMMKEYEGLDIAHRLIKPVKMQDIYHALSRLHHKALKPKQAKGHTQHKVDLVVKVMIVEDNPVNMLLAQTIVENMLPSADLIMVGDGLEAIEVCEKQLPDIVFMDIQMPQMNGYDATKELRKIFGKRQIPIVALTAGNVKGEREKCLEAGMDDFLVKPIIENDIAGIFDKWLDTKSADSDSILDTDTDSKAHFDISTLLSFLGTDKSMLKDVIKLVIQELQSSKLSIEHAVKINDLVGLKGEGHKLYGTAASCLPNLALLANHLEHQNENETAGMTETVKAILEEIDVALLIIENWKATGID</sequence>
<keyword evidence="12" id="KW-0902">Two-component regulatory system</keyword>
<dbReference type="SUPFAM" id="SSF52172">
    <property type="entry name" value="CheY-like"/>
    <property type="match status" value="2"/>
</dbReference>
<dbReference type="PROSITE" id="PS50112">
    <property type="entry name" value="PAS"/>
    <property type="match status" value="3"/>
</dbReference>
<dbReference type="InterPro" id="IPR013656">
    <property type="entry name" value="PAS_4"/>
</dbReference>
<dbReference type="PROSITE" id="PS50109">
    <property type="entry name" value="HIS_KIN"/>
    <property type="match status" value="1"/>
</dbReference>
<feature type="domain" description="Response regulatory" evidence="16">
    <location>
        <begin position="1060"/>
        <end position="1180"/>
    </location>
</feature>
<feature type="modified residue" description="4-aspartylphosphate" evidence="14">
    <location>
        <position position="1253"/>
    </location>
</feature>
<keyword evidence="5 14" id="KW-0597">Phosphoprotein</keyword>
<dbReference type="SUPFAM" id="SSF55785">
    <property type="entry name" value="PYP-like sensor domain (PAS domain)"/>
    <property type="match status" value="5"/>
</dbReference>
<dbReference type="PANTHER" id="PTHR45339">
    <property type="entry name" value="HYBRID SIGNAL TRANSDUCTION HISTIDINE KINASE J"/>
    <property type="match status" value="1"/>
</dbReference>
<dbReference type="SMART" id="SM00448">
    <property type="entry name" value="REC"/>
    <property type="match status" value="2"/>
</dbReference>
<feature type="domain" description="PAS" evidence="17">
    <location>
        <begin position="287"/>
        <end position="357"/>
    </location>
</feature>
<dbReference type="Gene3D" id="1.10.287.130">
    <property type="match status" value="1"/>
</dbReference>
<proteinExistence type="predicted"/>
<keyword evidence="20" id="KW-1185">Reference proteome</keyword>
<dbReference type="SMART" id="SM00387">
    <property type="entry name" value="HATPase_c"/>
    <property type="match status" value="1"/>
</dbReference>
<dbReference type="Gene3D" id="3.30.450.40">
    <property type="match status" value="1"/>
</dbReference>
<keyword evidence="7" id="KW-0812">Transmembrane</keyword>
<evidence type="ECO:0000259" key="18">
    <source>
        <dbReference type="PROSITE" id="PS50113"/>
    </source>
</evidence>
<dbReference type="PROSITE" id="PS50113">
    <property type="entry name" value="PAC"/>
    <property type="match status" value="2"/>
</dbReference>
<keyword evidence="11" id="KW-1133">Transmembrane helix</keyword>
<reference evidence="19 20" key="1">
    <citation type="submission" date="2024-12" db="EMBL/GenBank/DDBJ databases">
        <authorList>
            <person name="Hu S."/>
        </authorList>
    </citation>
    <scope>NUCLEOTIDE SEQUENCE [LARGE SCALE GENOMIC DNA]</scope>
    <source>
        <strain evidence="19 20">P-25</strain>
    </source>
</reference>
<dbReference type="InterPro" id="IPR029016">
    <property type="entry name" value="GAF-like_dom_sf"/>
</dbReference>
<dbReference type="InterPro" id="IPR013655">
    <property type="entry name" value="PAS_fold_3"/>
</dbReference>